<evidence type="ECO:0000256" key="2">
    <source>
        <dbReference type="ARBA" id="ARBA00022801"/>
    </source>
</evidence>
<gene>
    <name evidence="8" type="ORF">DFR57_10360</name>
</gene>
<organism evidence="8 9">
    <name type="scientific">Saliterribacillus persicus</name>
    <dbReference type="NCBI Taxonomy" id="930114"/>
    <lineage>
        <taxon>Bacteria</taxon>
        <taxon>Bacillati</taxon>
        <taxon>Bacillota</taxon>
        <taxon>Bacilli</taxon>
        <taxon>Bacillales</taxon>
        <taxon>Bacillaceae</taxon>
        <taxon>Saliterribacillus</taxon>
    </lineage>
</organism>
<dbReference type="AlphaFoldDB" id="A0A368Y999"/>
<dbReference type="CDD" id="cd18617">
    <property type="entry name" value="GH43_XynB-like"/>
    <property type="match status" value="1"/>
</dbReference>
<evidence type="ECO:0000256" key="4">
    <source>
        <dbReference type="PIRSR" id="PIRSR606710-1"/>
    </source>
</evidence>
<evidence type="ECO:0000256" key="3">
    <source>
        <dbReference type="ARBA" id="ARBA00023295"/>
    </source>
</evidence>
<comment type="similarity">
    <text evidence="1 6">Belongs to the glycosyl hydrolase 43 family.</text>
</comment>
<reference evidence="8 9" key="1">
    <citation type="submission" date="2018-07" db="EMBL/GenBank/DDBJ databases">
        <title>Genomic Encyclopedia of Type Strains, Phase IV (KMG-IV): sequencing the most valuable type-strain genomes for metagenomic binning, comparative biology and taxonomic classification.</title>
        <authorList>
            <person name="Goeker M."/>
        </authorList>
    </citation>
    <scope>NUCLEOTIDE SEQUENCE [LARGE SCALE GENOMIC DNA]</scope>
    <source>
        <strain evidence="8 9">DSM 27696</strain>
    </source>
</reference>
<dbReference type="InterPro" id="IPR051795">
    <property type="entry name" value="Glycosyl_Hydrlase_43"/>
</dbReference>
<feature type="active site" description="Proton acceptor" evidence="4">
    <location>
        <position position="14"/>
    </location>
</feature>
<dbReference type="Pfam" id="PF17851">
    <property type="entry name" value="GH43_C2"/>
    <property type="match status" value="1"/>
</dbReference>
<dbReference type="Gene3D" id="2.60.120.200">
    <property type="match status" value="1"/>
</dbReference>
<name>A0A368Y999_9BACI</name>
<dbReference type="Proteomes" id="UP000252585">
    <property type="component" value="Unassembled WGS sequence"/>
</dbReference>
<protein>
    <submittedName>
        <fullName evidence="8">Alpha-N-arabinofuranosidase</fullName>
    </submittedName>
</protein>
<feature type="site" description="Important for catalytic activity, responsible for pKa modulation of the active site Glu and correct orientation of both the proton donor and substrate" evidence="5">
    <location>
        <position position="121"/>
    </location>
</feature>
<feature type="domain" description="Beta-xylosidase C-terminal Concanavalin A-like" evidence="7">
    <location>
        <begin position="313"/>
        <end position="506"/>
    </location>
</feature>
<evidence type="ECO:0000256" key="5">
    <source>
        <dbReference type="PIRSR" id="PIRSR606710-2"/>
    </source>
</evidence>
<comment type="caution">
    <text evidence="8">The sequence shown here is derived from an EMBL/GenBank/DDBJ whole genome shotgun (WGS) entry which is preliminary data.</text>
</comment>
<evidence type="ECO:0000256" key="1">
    <source>
        <dbReference type="ARBA" id="ARBA00009865"/>
    </source>
</evidence>
<feature type="active site" description="Proton donor" evidence="4">
    <location>
        <position position="177"/>
    </location>
</feature>
<dbReference type="EMBL" id="QPJJ01000003">
    <property type="protein sequence ID" value="RCW74764.1"/>
    <property type="molecule type" value="Genomic_DNA"/>
</dbReference>
<evidence type="ECO:0000313" key="8">
    <source>
        <dbReference type="EMBL" id="RCW74764.1"/>
    </source>
</evidence>
<dbReference type="InterPro" id="IPR006710">
    <property type="entry name" value="Glyco_hydro_43"/>
</dbReference>
<keyword evidence="3 6" id="KW-0326">Glycosidase</keyword>
<dbReference type="GO" id="GO:0005975">
    <property type="term" value="P:carbohydrate metabolic process"/>
    <property type="evidence" value="ECO:0007669"/>
    <property type="project" value="InterPro"/>
</dbReference>
<accession>A0A368Y999</accession>
<sequence>MKYNNPILSGFYPDPSICKVEDTYYLVTSSFEYFPGVPIFKSKDLVNWMQIGHCLTRKSQINLEKAGSSLGIFAPTLRYHDGKFYLITTNVSGGGNFIVWTEEPEGDWSDPIWLKEWPGIDPSLFFDDNGDVYITGNSDAEGGEEPGIYQAKLNLETGNIIEERKFIWSGTGGAHPEGPHLYKINNWYYLMISEGGTEYGHMVTIARSKNPFGPFESAPYNPILTHRSLDHPIQATGHADLIQYGDGTWWAVFLGIRPIGYPQKHHLGRETFLAPVKWDTEGWPIIGDNGVISTKMNAPSNAETLVSPVLFYDDFSETTLNNKWNFLRNPHQKDISLNEKKGYLVLKGSDITLNETDSPSFIGMRQQHFECAVTTELNFRPENDLEEAGMTVIMNESFHYEIAMVQINKNLKLILRKSLSDVSVIEKEIECSGQCMQLRISANENNYSFYYRESDNLDFRLLGTGDCGMLSKEVAGGFTGVYFGLYATGNGKKSTSKAYYNWFRYES</sequence>
<evidence type="ECO:0000313" key="9">
    <source>
        <dbReference type="Proteomes" id="UP000252585"/>
    </source>
</evidence>
<dbReference type="PANTHER" id="PTHR42812">
    <property type="entry name" value="BETA-XYLOSIDASE"/>
    <property type="match status" value="1"/>
</dbReference>
<dbReference type="InterPro" id="IPR041542">
    <property type="entry name" value="GH43_C2"/>
</dbReference>
<dbReference type="InterPro" id="IPR013320">
    <property type="entry name" value="ConA-like_dom_sf"/>
</dbReference>
<dbReference type="SUPFAM" id="SSF49899">
    <property type="entry name" value="Concanavalin A-like lectins/glucanases"/>
    <property type="match status" value="1"/>
</dbReference>
<dbReference type="InterPro" id="IPR023296">
    <property type="entry name" value="Glyco_hydro_beta-prop_sf"/>
</dbReference>
<dbReference type="GO" id="GO:0004553">
    <property type="term" value="F:hydrolase activity, hydrolyzing O-glycosyl compounds"/>
    <property type="evidence" value="ECO:0007669"/>
    <property type="project" value="InterPro"/>
</dbReference>
<dbReference type="Gene3D" id="2.115.10.20">
    <property type="entry name" value="Glycosyl hydrolase domain, family 43"/>
    <property type="match status" value="1"/>
</dbReference>
<evidence type="ECO:0000256" key="6">
    <source>
        <dbReference type="RuleBase" id="RU361187"/>
    </source>
</evidence>
<dbReference type="SUPFAM" id="SSF75005">
    <property type="entry name" value="Arabinanase/levansucrase/invertase"/>
    <property type="match status" value="1"/>
</dbReference>
<proteinExistence type="inferred from homology"/>
<evidence type="ECO:0000259" key="7">
    <source>
        <dbReference type="Pfam" id="PF17851"/>
    </source>
</evidence>
<dbReference type="Pfam" id="PF04616">
    <property type="entry name" value="Glyco_hydro_43"/>
    <property type="match status" value="1"/>
</dbReference>
<dbReference type="PANTHER" id="PTHR42812:SF12">
    <property type="entry name" value="BETA-XYLOSIDASE-RELATED"/>
    <property type="match status" value="1"/>
</dbReference>
<keyword evidence="9" id="KW-1185">Reference proteome</keyword>
<keyword evidence="2 6" id="KW-0378">Hydrolase</keyword>